<dbReference type="InterPro" id="IPR050176">
    <property type="entry name" value="LTTR"/>
</dbReference>
<dbReference type="AlphaFoldDB" id="A0A918Q1T2"/>
<comment type="caution">
    <text evidence="6">The sequence shown here is derived from an EMBL/GenBank/DDBJ whole genome shotgun (WGS) entry which is preliminary data.</text>
</comment>
<dbReference type="Pfam" id="PF00126">
    <property type="entry name" value="HTH_1"/>
    <property type="match status" value="1"/>
</dbReference>
<dbReference type="Gene3D" id="3.40.190.10">
    <property type="entry name" value="Periplasmic binding protein-like II"/>
    <property type="match status" value="2"/>
</dbReference>
<keyword evidence="4" id="KW-0804">Transcription</keyword>
<dbReference type="RefSeq" id="WP_189485892.1">
    <property type="nucleotide sequence ID" value="NZ_BMZB01000001.1"/>
</dbReference>
<comment type="similarity">
    <text evidence="1">Belongs to the LysR transcriptional regulatory family.</text>
</comment>
<dbReference type="InterPro" id="IPR000847">
    <property type="entry name" value="LysR_HTH_N"/>
</dbReference>
<dbReference type="PANTHER" id="PTHR30579">
    <property type="entry name" value="TRANSCRIPTIONAL REGULATOR"/>
    <property type="match status" value="1"/>
</dbReference>
<dbReference type="InterPro" id="IPR005119">
    <property type="entry name" value="LysR_subst-bd"/>
</dbReference>
<evidence type="ECO:0000313" key="6">
    <source>
        <dbReference type="EMBL" id="GGZ30885.1"/>
    </source>
</evidence>
<dbReference type="GO" id="GO:0003700">
    <property type="term" value="F:DNA-binding transcription factor activity"/>
    <property type="evidence" value="ECO:0007669"/>
    <property type="project" value="InterPro"/>
</dbReference>
<evidence type="ECO:0000256" key="1">
    <source>
        <dbReference type="ARBA" id="ARBA00009437"/>
    </source>
</evidence>
<accession>A0A918Q1T2</accession>
<evidence type="ECO:0000313" key="7">
    <source>
        <dbReference type="Proteomes" id="UP000662572"/>
    </source>
</evidence>
<dbReference type="Proteomes" id="UP000662572">
    <property type="component" value="Unassembled WGS sequence"/>
</dbReference>
<feature type="domain" description="HTH lysR-type" evidence="5">
    <location>
        <begin position="5"/>
        <end position="62"/>
    </location>
</feature>
<evidence type="ECO:0000256" key="3">
    <source>
        <dbReference type="ARBA" id="ARBA00023125"/>
    </source>
</evidence>
<evidence type="ECO:0000256" key="4">
    <source>
        <dbReference type="ARBA" id="ARBA00023163"/>
    </source>
</evidence>
<dbReference type="SUPFAM" id="SSF46785">
    <property type="entry name" value="Winged helix' DNA-binding domain"/>
    <property type="match status" value="1"/>
</dbReference>
<evidence type="ECO:0000256" key="2">
    <source>
        <dbReference type="ARBA" id="ARBA00023015"/>
    </source>
</evidence>
<dbReference type="Pfam" id="PF03466">
    <property type="entry name" value="LysR_substrate"/>
    <property type="match status" value="1"/>
</dbReference>
<dbReference type="InterPro" id="IPR036390">
    <property type="entry name" value="WH_DNA-bd_sf"/>
</dbReference>
<dbReference type="PANTHER" id="PTHR30579:SF7">
    <property type="entry name" value="HTH-TYPE TRANSCRIPTIONAL REGULATOR LRHA-RELATED"/>
    <property type="match status" value="1"/>
</dbReference>
<dbReference type="EMBL" id="BMZB01000001">
    <property type="protein sequence ID" value="GGZ30885.1"/>
    <property type="molecule type" value="Genomic_DNA"/>
</dbReference>
<name>A0A918Q1T2_9CAUL</name>
<dbReference type="GO" id="GO:0003677">
    <property type="term" value="F:DNA binding"/>
    <property type="evidence" value="ECO:0007669"/>
    <property type="project" value="UniProtKB-KW"/>
</dbReference>
<keyword evidence="2" id="KW-0805">Transcription regulation</keyword>
<organism evidence="6 7">
    <name type="scientific">Asticcacaulis endophyticus</name>
    <dbReference type="NCBI Taxonomy" id="1395890"/>
    <lineage>
        <taxon>Bacteria</taxon>
        <taxon>Pseudomonadati</taxon>
        <taxon>Pseudomonadota</taxon>
        <taxon>Alphaproteobacteria</taxon>
        <taxon>Caulobacterales</taxon>
        <taxon>Caulobacteraceae</taxon>
        <taxon>Asticcacaulis</taxon>
    </lineage>
</organism>
<dbReference type="InterPro" id="IPR036388">
    <property type="entry name" value="WH-like_DNA-bd_sf"/>
</dbReference>
<proteinExistence type="inferred from homology"/>
<evidence type="ECO:0000259" key="5">
    <source>
        <dbReference type="PROSITE" id="PS50931"/>
    </source>
</evidence>
<dbReference type="PROSITE" id="PS50931">
    <property type="entry name" value="HTH_LYSR"/>
    <property type="match status" value="1"/>
</dbReference>
<keyword evidence="7" id="KW-1185">Reference proteome</keyword>
<dbReference type="SUPFAM" id="SSF53850">
    <property type="entry name" value="Periplasmic binding protein-like II"/>
    <property type="match status" value="1"/>
</dbReference>
<dbReference type="FunFam" id="1.10.10.10:FF:000001">
    <property type="entry name" value="LysR family transcriptional regulator"/>
    <property type="match status" value="1"/>
</dbReference>
<reference evidence="6" key="2">
    <citation type="submission" date="2020-09" db="EMBL/GenBank/DDBJ databases">
        <authorList>
            <person name="Sun Q."/>
            <person name="Kim S."/>
        </authorList>
    </citation>
    <scope>NUCLEOTIDE SEQUENCE</scope>
    <source>
        <strain evidence="6">KCTC 32296</strain>
    </source>
</reference>
<reference evidence="6" key="1">
    <citation type="journal article" date="2014" name="Int. J. Syst. Evol. Microbiol.">
        <title>Complete genome sequence of Corynebacterium casei LMG S-19264T (=DSM 44701T), isolated from a smear-ripened cheese.</title>
        <authorList>
            <consortium name="US DOE Joint Genome Institute (JGI-PGF)"/>
            <person name="Walter F."/>
            <person name="Albersmeier A."/>
            <person name="Kalinowski J."/>
            <person name="Ruckert C."/>
        </authorList>
    </citation>
    <scope>NUCLEOTIDE SEQUENCE</scope>
    <source>
        <strain evidence="6">KCTC 32296</strain>
    </source>
</reference>
<gene>
    <name evidence="6" type="ORF">GCM10011273_16700</name>
</gene>
<protein>
    <submittedName>
        <fullName evidence="6">LysR family transcriptional regulator</fullName>
    </submittedName>
</protein>
<keyword evidence="3" id="KW-0238">DNA-binding</keyword>
<dbReference type="Gene3D" id="1.10.10.10">
    <property type="entry name" value="Winged helix-like DNA-binding domain superfamily/Winged helix DNA-binding domain"/>
    <property type="match status" value="1"/>
</dbReference>
<sequence length="278" mass="30296">MPVNLPTNLIRSFVAIVDTGSMLNASEQVFVTQSALSLQVKRLEELVQQSLFVRDGRRLTLTPAGDVLLDYARRVLSLHDEAVAAVSNHEFSGPVRIGMVQDFADTLLTGLLGTFASLHPDAQIFARVAGTAELQTLLERRQLDIIVGFAGSQDANAVKSAAMKWYGSVELTRKAVVPLAVIEQPCRFREAAIRTLENADIPYRIAVETPNLSTLKAAVQAGLAVSCRTHLFLHDLPVLEDTRLPELPNISCVVETAEGLDPASYRLAELTRNIIGDL</sequence>